<keyword evidence="3" id="KW-1185">Reference proteome</keyword>
<organism evidence="2 3">
    <name type="scientific">Phakopsora pachyrhizi</name>
    <name type="common">Asian soybean rust disease fungus</name>
    <dbReference type="NCBI Taxonomy" id="170000"/>
    <lineage>
        <taxon>Eukaryota</taxon>
        <taxon>Fungi</taxon>
        <taxon>Dikarya</taxon>
        <taxon>Basidiomycota</taxon>
        <taxon>Pucciniomycotina</taxon>
        <taxon>Pucciniomycetes</taxon>
        <taxon>Pucciniales</taxon>
        <taxon>Phakopsoraceae</taxon>
        <taxon>Phakopsora</taxon>
    </lineage>
</organism>
<dbReference type="EMBL" id="CALTRL010005420">
    <property type="protein sequence ID" value="CAH7684487.1"/>
    <property type="molecule type" value="Genomic_DNA"/>
</dbReference>
<proteinExistence type="predicted"/>
<evidence type="ECO:0000256" key="1">
    <source>
        <dbReference type="SAM" id="MobiDB-lite"/>
    </source>
</evidence>
<comment type="caution">
    <text evidence="2">The sequence shown here is derived from an EMBL/GenBank/DDBJ whole genome shotgun (WGS) entry which is preliminary data.</text>
</comment>
<name>A0AAV0BDG7_PHAPC</name>
<reference evidence="2" key="1">
    <citation type="submission" date="2022-06" db="EMBL/GenBank/DDBJ databases">
        <authorList>
            <consortium name="SYNGENTA / RWTH Aachen University"/>
        </authorList>
    </citation>
    <scope>NUCLEOTIDE SEQUENCE</scope>
</reference>
<feature type="region of interest" description="Disordered" evidence="1">
    <location>
        <begin position="549"/>
        <end position="568"/>
    </location>
</feature>
<dbReference type="Proteomes" id="UP001153365">
    <property type="component" value="Unassembled WGS sequence"/>
</dbReference>
<protein>
    <submittedName>
        <fullName evidence="2">Expressed protein</fullName>
    </submittedName>
</protein>
<feature type="compositionally biased region" description="Low complexity" evidence="1">
    <location>
        <begin position="468"/>
        <end position="481"/>
    </location>
</feature>
<gene>
    <name evidence="2" type="ORF">PPACK8108_LOCUS18663</name>
</gene>
<sequence>MDFGPFPIETNQYLLEQDAQRGRNTEMIIMSCTNGSDGYPSQTEFNLRMEGYIARKKRSERTVVVSIIIRMGHDLDELAGIHALLSDAAVMKAEQDVSHRAWVKKTFILRSFINGTFVCHKDKGQSSPQPIASKEKMYFILKQAHASEGHGGRDKTAKAVKKTHSFIRKGLICLFLEICPTCRARNDAAKKDKITNIQASHVGVSPSGFEEQSLSFATWAHPQSQSSLRHTPYPDHRNSFYLGELAQVPSNQDPGSCLRRTPTRTDAGFLIHPQLSPGHSRCHTYPSMEGNNFSAPHNRPESPSRVNEASFSNAFRTLNQPVEFIMGAPPSNFGLPVNSFLAGQQVGFPEVLNAESLQGQEMVNTLYNSQIPQQTANITSNNIFDSINRDFLINQSGIRDEKSISFQTATYEPQSVPEFDIFQPVIMENLGMEHNIEDLISSTEIGNQIVDSAPYVYNHQPKTKDTSSPDASTSSLPSDTTQRMIVNKNHKQLSLLAPTLLNTSQNTILDREFSAFSGPSSSTSGVFWKADGDSNTPLLTAGLSSAVSTVSHNSQGYSDGSSGLSYPH</sequence>
<accession>A0AAV0BDG7</accession>
<dbReference type="AlphaFoldDB" id="A0AAV0BDG7"/>
<evidence type="ECO:0000313" key="2">
    <source>
        <dbReference type="EMBL" id="CAH7684487.1"/>
    </source>
</evidence>
<evidence type="ECO:0000313" key="3">
    <source>
        <dbReference type="Proteomes" id="UP001153365"/>
    </source>
</evidence>
<feature type="region of interest" description="Disordered" evidence="1">
    <location>
        <begin position="458"/>
        <end position="481"/>
    </location>
</feature>